<dbReference type="AlphaFoldDB" id="A0AAW1WFV4"/>
<feature type="region of interest" description="Disordered" evidence="1">
    <location>
        <begin position="1"/>
        <end position="24"/>
    </location>
</feature>
<name>A0AAW1WFV4_RUBAR</name>
<proteinExistence type="predicted"/>
<accession>A0AAW1WFV4</accession>
<comment type="caution">
    <text evidence="2">The sequence shown here is derived from an EMBL/GenBank/DDBJ whole genome shotgun (WGS) entry which is preliminary data.</text>
</comment>
<evidence type="ECO:0000256" key="1">
    <source>
        <dbReference type="SAM" id="MobiDB-lite"/>
    </source>
</evidence>
<sequence length="194" mass="20856">MSPASSSPTPASSPATVTSSSDLSPPSLMPDFIAAVLVPRERERAVRLDRGGRYGVALGLARRLRSGLAKHGDAVVGIWTSRRSRIKGPTEKRRRSFGSGLVKIGSPVDGYVGDRRQSMGKRIGAGSRRRRRDVGLLEGMAELSVGWAEETVRSESTARCGNGQDWWRRGLGINAVMGLGPTQRCWVAGGDELK</sequence>
<keyword evidence="3" id="KW-1185">Reference proteome</keyword>
<dbReference type="Proteomes" id="UP001457282">
    <property type="component" value="Unassembled WGS sequence"/>
</dbReference>
<protein>
    <submittedName>
        <fullName evidence="2">Uncharacterized protein</fullName>
    </submittedName>
</protein>
<evidence type="ECO:0000313" key="3">
    <source>
        <dbReference type="Proteomes" id="UP001457282"/>
    </source>
</evidence>
<evidence type="ECO:0000313" key="2">
    <source>
        <dbReference type="EMBL" id="KAK9922409.1"/>
    </source>
</evidence>
<gene>
    <name evidence="2" type="ORF">M0R45_030874</name>
</gene>
<organism evidence="2 3">
    <name type="scientific">Rubus argutus</name>
    <name type="common">Southern blackberry</name>
    <dbReference type="NCBI Taxonomy" id="59490"/>
    <lineage>
        <taxon>Eukaryota</taxon>
        <taxon>Viridiplantae</taxon>
        <taxon>Streptophyta</taxon>
        <taxon>Embryophyta</taxon>
        <taxon>Tracheophyta</taxon>
        <taxon>Spermatophyta</taxon>
        <taxon>Magnoliopsida</taxon>
        <taxon>eudicotyledons</taxon>
        <taxon>Gunneridae</taxon>
        <taxon>Pentapetalae</taxon>
        <taxon>rosids</taxon>
        <taxon>fabids</taxon>
        <taxon>Rosales</taxon>
        <taxon>Rosaceae</taxon>
        <taxon>Rosoideae</taxon>
        <taxon>Rosoideae incertae sedis</taxon>
        <taxon>Rubus</taxon>
    </lineage>
</organism>
<dbReference type="EMBL" id="JBEDUW010000006">
    <property type="protein sequence ID" value="KAK9922409.1"/>
    <property type="molecule type" value="Genomic_DNA"/>
</dbReference>
<reference evidence="2 3" key="1">
    <citation type="journal article" date="2023" name="G3 (Bethesda)">
        <title>A chromosome-length genome assembly and annotation of blackberry (Rubus argutus, cv. 'Hillquist').</title>
        <authorList>
            <person name="Bruna T."/>
            <person name="Aryal R."/>
            <person name="Dudchenko O."/>
            <person name="Sargent D.J."/>
            <person name="Mead D."/>
            <person name="Buti M."/>
            <person name="Cavallini A."/>
            <person name="Hytonen T."/>
            <person name="Andres J."/>
            <person name="Pham M."/>
            <person name="Weisz D."/>
            <person name="Mascagni F."/>
            <person name="Usai G."/>
            <person name="Natali L."/>
            <person name="Bassil N."/>
            <person name="Fernandez G.E."/>
            <person name="Lomsadze A."/>
            <person name="Armour M."/>
            <person name="Olukolu B."/>
            <person name="Poorten T."/>
            <person name="Britton C."/>
            <person name="Davik J."/>
            <person name="Ashrafi H."/>
            <person name="Aiden E.L."/>
            <person name="Borodovsky M."/>
            <person name="Worthington M."/>
        </authorList>
    </citation>
    <scope>NUCLEOTIDE SEQUENCE [LARGE SCALE GENOMIC DNA]</scope>
    <source>
        <strain evidence="2">PI 553951</strain>
    </source>
</reference>